<keyword evidence="1" id="KW-0732">Signal</keyword>
<name>A0A1Z4BTN6_9GAMM</name>
<feature type="chain" id="PRO_5012080008" evidence="1">
    <location>
        <begin position="32"/>
        <end position="71"/>
    </location>
</feature>
<gene>
    <name evidence="2" type="ORF">CEK71_00015</name>
</gene>
<feature type="signal peptide" evidence="1">
    <location>
        <begin position="1"/>
        <end position="31"/>
    </location>
</feature>
<evidence type="ECO:0000313" key="2">
    <source>
        <dbReference type="EMBL" id="ASF44579.1"/>
    </source>
</evidence>
<proteinExistence type="predicted"/>
<dbReference type="Proteomes" id="UP000197019">
    <property type="component" value="Chromosome"/>
</dbReference>
<dbReference type="RefSeq" id="WP_088617462.1">
    <property type="nucleotide sequence ID" value="NZ_CP022129.1"/>
</dbReference>
<dbReference type="KEGG" id="mpsy:CEK71_00015"/>
<dbReference type="AlphaFoldDB" id="A0A1Z4BTN6"/>
<reference evidence="2 3" key="1">
    <citation type="submission" date="2017-06" db="EMBL/GenBank/DDBJ databases">
        <title>Genome Sequencing of the methanotroph Methylovulum psychrotolerants str. HV10-M2 isolated from a high-altitude environment.</title>
        <authorList>
            <person name="Mateos-Rivera A."/>
        </authorList>
    </citation>
    <scope>NUCLEOTIDE SEQUENCE [LARGE SCALE GENOMIC DNA]</scope>
    <source>
        <strain evidence="2 3">HV10_M2</strain>
    </source>
</reference>
<sequence length="71" mass="7715">MFKQVTTICSKGVVRSLGLVIGALVALPSFAVTPTAYFENAEVFASGKRVQMYRVPTVDSNGKVSYYTVYS</sequence>
<keyword evidence="3" id="KW-1185">Reference proteome</keyword>
<evidence type="ECO:0000313" key="3">
    <source>
        <dbReference type="Proteomes" id="UP000197019"/>
    </source>
</evidence>
<protein>
    <submittedName>
        <fullName evidence="2">Uncharacterized protein</fullName>
    </submittedName>
</protein>
<accession>A0A1Z4BTN6</accession>
<dbReference type="EMBL" id="CP022129">
    <property type="protein sequence ID" value="ASF44579.1"/>
    <property type="molecule type" value="Genomic_DNA"/>
</dbReference>
<organism evidence="2 3">
    <name type="scientific">Methylovulum psychrotolerans</name>
    <dbReference type="NCBI Taxonomy" id="1704499"/>
    <lineage>
        <taxon>Bacteria</taxon>
        <taxon>Pseudomonadati</taxon>
        <taxon>Pseudomonadota</taxon>
        <taxon>Gammaproteobacteria</taxon>
        <taxon>Methylococcales</taxon>
        <taxon>Methylococcaceae</taxon>
        <taxon>Methylovulum</taxon>
    </lineage>
</organism>
<evidence type="ECO:0000256" key="1">
    <source>
        <dbReference type="SAM" id="SignalP"/>
    </source>
</evidence>